<feature type="domain" description="Class II aldolase/adducin N-terminal" evidence="3">
    <location>
        <begin position="9"/>
        <end position="186"/>
    </location>
</feature>
<accession>A0A1Y3XW15</accession>
<gene>
    <name evidence="4" type="ORF">DWW57_06175</name>
</gene>
<dbReference type="InterPro" id="IPR050197">
    <property type="entry name" value="Aldolase_class_II_sugar_metab"/>
</dbReference>
<comment type="caution">
    <text evidence="4">The sequence shown here is derived from an EMBL/GenBank/DDBJ whole genome shotgun (WGS) entry which is preliminary data.</text>
</comment>
<evidence type="ECO:0000256" key="1">
    <source>
        <dbReference type="ARBA" id="ARBA00022723"/>
    </source>
</evidence>
<dbReference type="SUPFAM" id="SSF53639">
    <property type="entry name" value="AraD/HMP-PK domain-like"/>
    <property type="match status" value="1"/>
</dbReference>
<evidence type="ECO:0000313" key="5">
    <source>
        <dbReference type="Proteomes" id="UP000284243"/>
    </source>
</evidence>
<dbReference type="GO" id="GO:0005829">
    <property type="term" value="C:cytosol"/>
    <property type="evidence" value="ECO:0007669"/>
    <property type="project" value="TreeGrafter"/>
</dbReference>
<dbReference type="GO" id="GO:0016832">
    <property type="term" value="F:aldehyde-lyase activity"/>
    <property type="evidence" value="ECO:0007669"/>
    <property type="project" value="TreeGrafter"/>
</dbReference>
<dbReference type="InterPro" id="IPR036409">
    <property type="entry name" value="Aldolase_II/adducin_N_sf"/>
</dbReference>
<protein>
    <submittedName>
        <fullName evidence="4">Class II aldolase/adducin family protein</fullName>
    </submittedName>
</protein>
<sequence>MEITDKHIEQFLAAAHQTGERRLTRCSSGNLSWRIGEFALISATGSWLPELQAGQISICRVATGEITNGIHPSMESGFHLQILQNRSDVNVVLHCQSIYATTIACMKKKPDNFNVSIEIPCYCGREIAIVPYYRPGSAELAKAVSEALLNHDAALLEKHGQVYAGKDLKSTIEKAEFLEMACEIMIHSGMNYNPLTLPEIEELEQYLRGKHR</sequence>
<dbReference type="RefSeq" id="WP_087381925.1">
    <property type="nucleotide sequence ID" value="NZ_BAABYK010000001.1"/>
</dbReference>
<dbReference type="PANTHER" id="PTHR22789">
    <property type="entry name" value="FUCULOSE PHOSPHATE ALDOLASE"/>
    <property type="match status" value="1"/>
</dbReference>
<keyword evidence="1" id="KW-0479">Metal-binding</keyword>
<dbReference type="GO" id="GO:0046872">
    <property type="term" value="F:metal ion binding"/>
    <property type="evidence" value="ECO:0007669"/>
    <property type="project" value="UniProtKB-KW"/>
</dbReference>
<keyword evidence="2" id="KW-0456">Lyase</keyword>
<evidence type="ECO:0000259" key="3">
    <source>
        <dbReference type="SMART" id="SM01007"/>
    </source>
</evidence>
<evidence type="ECO:0000313" key="4">
    <source>
        <dbReference type="EMBL" id="RGU57139.1"/>
    </source>
</evidence>
<reference evidence="4 5" key="1">
    <citation type="submission" date="2018-08" db="EMBL/GenBank/DDBJ databases">
        <title>A genome reference for cultivated species of the human gut microbiota.</title>
        <authorList>
            <person name="Zou Y."/>
            <person name="Xue W."/>
            <person name="Luo G."/>
        </authorList>
    </citation>
    <scope>NUCLEOTIDE SEQUENCE [LARGE SCALE GENOMIC DNA]</scope>
    <source>
        <strain evidence="4 5">AF16-14</strain>
    </source>
</reference>
<dbReference type="Gene3D" id="3.40.225.10">
    <property type="entry name" value="Class II aldolase/adducin N-terminal domain"/>
    <property type="match status" value="1"/>
</dbReference>
<dbReference type="InterPro" id="IPR001303">
    <property type="entry name" value="Aldolase_II/adducin_N"/>
</dbReference>
<dbReference type="AlphaFoldDB" id="A0A1Y3XW15"/>
<dbReference type="Pfam" id="PF00596">
    <property type="entry name" value="Aldolase_II"/>
    <property type="match status" value="1"/>
</dbReference>
<name>A0A1Y3XW15_9BACT</name>
<evidence type="ECO:0000256" key="2">
    <source>
        <dbReference type="ARBA" id="ARBA00023239"/>
    </source>
</evidence>
<dbReference type="GO" id="GO:0019323">
    <property type="term" value="P:pentose catabolic process"/>
    <property type="evidence" value="ECO:0007669"/>
    <property type="project" value="TreeGrafter"/>
</dbReference>
<dbReference type="EMBL" id="QRYC01000006">
    <property type="protein sequence ID" value="RGU57139.1"/>
    <property type="molecule type" value="Genomic_DNA"/>
</dbReference>
<dbReference type="Proteomes" id="UP000284243">
    <property type="component" value="Unassembled WGS sequence"/>
</dbReference>
<proteinExistence type="predicted"/>
<organism evidence="4 5">
    <name type="scientific">Odoribacter splanchnicus</name>
    <dbReference type="NCBI Taxonomy" id="28118"/>
    <lineage>
        <taxon>Bacteria</taxon>
        <taxon>Pseudomonadati</taxon>
        <taxon>Bacteroidota</taxon>
        <taxon>Bacteroidia</taxon>
        <taxon>Bacteroidales</taxon>
        <taxon>Odoribacteraceae</taxon>
        <taxon>Odoribacter</taxon>
    </lineage>
</organism>
<dbReference type="SMART" id="SM01007">
    <property type="entry name" value="Aldolase_II"/>
    <property type="match status" value="1"/>
</dbReference>
<dbReference type="PANTHER" id="PTHR22789:SF0">
    <property type="entry name" value="3-OXO-TETRONATE 4-PHOSPHATE DECARBOXYLASE-RELATED"/>
    <property type="match status" value="1"/>
</dbReference>